<accession>A0A1D6ENT7</accession>
<dbReference type="ExpressionAtlas" id="A0A1D6ENT7">
    <property type="expression patterns" value="baseline and differential"/>
</dbReference>
<dbReference type="AlphaFoldDB" id="A0A1D6ENT7"/>
<feature type="domain" description="GOST seven transmembrane" evidence="1">
    <location>
        <begin position="55"/>
        <end position="122"/>
    </location>
</feature>
<sequence>MSEQVHEADFYDEELIRDMLEEIQRQREDGSLRDVVFCMHGDLVRNLGNMCNPELHKVAILDATFVVWIFISLAKTIGKLQARRLMAKLDIYRKFAIALIVYVMVSVKWIGYEVCLFMSNPYSNSRIIKGVLLHYTR</sequence>
<dbReference type="Pfam" id="PF06814">
    <property type="entry name" value="GOST_TM"/>
    <property type="match status" value="1"/>
</dbReference>
<name>A0A1D6ENT7_MAIZE</name>
<dbReference type="GO" id="GO:0004806">
    <property type="term" value="F:triacylglycerol lipase activity"/>
    <property type="evidence" value="ECO:0007669"/>
    <property type="project" value="InterPro"/>
</dbReference>
<protein>
    <submittedName>
        <fullName evidence="2">Triacylglycerol lipase SDP1</fullName>
    </submittedName>
</protein>
<dbReference type="InterPro" id="IPR053937">
    <property type="entry name" value="GOST_TM"/>
</dbReference>
<evidence type="ECO:0000259" key="1">
    <source>
        <dbReference type="Pfam" id="PF06814"/>
    </source>
</evidence>
<organism evidence="2">
    <name type="scientific">Zea mays</name>
    <name type="common">Maize</name>
    <dbReference type="NCBI Taxonomy" id="4577"/>
    <lineage>
        <taxon>Eukaryota</taxon>
        <taxon>Viridiplantae</taxon>
        <taxon>Streptophyta</taxon>
        <taxon>Embryophyta</taxon>
        <taxon>Tracheophyta</taxon>
        <taxon>Spermatophyta</taxon>
        <taxon>Magnoliopsida</taxon>
        <taxon>Liliopsida</taxon>
        <taxon>Poales</taxon>
        <taxon>Poaceae</taxon>
        <taxon>PACMAD clade</taxon>
        <taxon>Panicoideae</taxon>
        <taxon>Andropogonodae</taxon>
        <taxon>Andropogoneae</taxon>
        <taxon>Tripsacinae</taxon>
        <taxon>Zea</taxon>
    </lineage>
</organism>
<dbReference type="InParanoid" id="A0A1D6ENT7"/>
<evidence type="ECO:0000313" key="2">
    <source>
        <dbReference type="EMBL" id="ONM21451.1"/>
    </source>
</evidence>
<dbReference type="STRING" id="4577.A0A1D6ENT7"/>
<dbReference type="GO" id="GO:0006629">
    <property type="term" value="P:lipid metabolic process"/>
    <property type="evidence" value="ECO:0007669"/>
    <property type="project" value="InterPro"/>
</dbReference>
<reference evidence="2" key="1">
    <citation type="submission" date="2015-12" db="EMBL/GenBank/DDBJ databases">
        <title>Update maize B73 reference genome by single molecule sequencing technologies.</title>
        <authorList>
            <consortium name="Maize Genome Sequencing Project"/>
            <person name="Ware D."/>
        </authorList>
    </citation>
    <scope>NUCLEOTIDE SEQUENCE [LARGE SCALE GENOMIC DNA]</scope>
    <source>
        <tissue evidence="2">Seedling</tissue>
    </source>
</reference>
<gene>
    <name evidence="2" type="ORF">ZEAMMB73_Zm00001d005561</name>
</gene>
<proteinExistence type="predicted"/>
<dbReference type="EMBL" id="CM007648">
    <property type="protein sequence ID" value="ONM21451.1"/>
    <property type="molecule type" value="Genomic_DNA"/>
</dbReference>